<accession>A0A212KH35</accession>
<evidence type="ECO:0000313" key="2">
    <source>
        <dbReference type="EMBL" id="SBW11044.1"/>
    </source>
</evidence>
<feature type="transmembrane region" description="Helical" evidence="1">
    <location>
        <begin position="148"/>
        <end position="171"/>
    </location>
</feature>
<dbReference type="EMBL" id="FLUO01000002">
    <property type="protein sequence ID" value="SBW11044.1"/>
    <property type="molecule type" value="Genomic_DNA"/>
</dbReference>
<evidence type="ECO:0000256" key="1">
    <source>
        <dbReference type="SAM" id="Phobius"/>
    </source>
</evidence>
<reference evidence="2" key="1">
    <citation type="submission" date="2016-04" db="EMBL/GenBank/DDBJ databases">
        <authorList>
            <person name="Evans L.H."/>
            <person name="Alamgir A."/>
            <person name="Owens N."/>
            <person name="Weber N.D."/>
            <person name="Virtaneva K."/>
            <person name="Barbian K."/>
            <person name="Babar A."/>
            <person name="Rosenke K."/>
        </authorList>
    </citation>
    <scope>NUCLEOTIDE SEQUENCE</scope>
    <source>
        <strain evidence="2">86</strain>
    </source>
</reference>
<keyword evidence="1" id="KW-0472">Membrane</keyword>
<keyword evidence="1" id="KW-1133">Transmembrane helix</keyword>
<protein>
    <submittedName>
        <fullName evidence="2">Putative Membrane protein</fullName>
    </submittedName>
</protein>
<name>A0A212KH35_9PROT</name>
<dbReference type="AlphaFoldDB" id="A0A212KH35"/>
<feature type="transmembrane region" description="Helical" evidence="1">
    <location>
        <begin position="111"/>
        <end position="128"/>
    </location>
</feature>
<feature type="transmembrane region" description="Helical" evidence="1">
    <location>
        <begin position="6"/>
        <end position="22"/>
    </location>
</feature>
<sequence>MGVTAMMMLGLAMGAAFGFALEKGRVFEPGVIVGQMQFRSFTMLKMFVAAVITGLVVLAALNGIWGVKLHPKAAEFGANVAGGSLLGIGIVLAGACPGTVFAQIGAGYRDAWFTLAGGLAGAVAFGYAEPALRPLLSGGPGKLTFDALLGLPFWAVALAFAAALAAGLMVLERLRPWREDLGPEADGLRD</sequence>
<proteinExistence type="predicted"/>
<organism evidence="2">
    <name type="scientific">uncultured Alphaproteobacteria bacterium</name>
    <dbReference type="NCBI Taxonomy" id="91750"/>
    <lineage>
        <taxon>Bacteria</taxon>
        <taxon>Pseudomonadati</taxon>
        <taxon>Pseudomonadota</taxon>
        <taxon>Alphaproteobacteria</taxon>
        <taxon>environmental samples</taxon>
    </lineage>
</organism>
<keyword evidence="1" id="KW-0812">Transmembrane</keyword>
<feature type="transmembrane region" description="Helical" evidence="1">
    <location>
        <begin position="43"/>
        <end position="65"/>
    </location>
</feature>
<dbReference type="Pfam" id="PF04143">
    <property type="entry name" value="Sulf_transp"/>
    <property type="match status" value="1"/>
</dbReference>
<feature type="transmembrane region" description="Helical" evidence="1">
    <location>
        <begin position="85"/>
        <end position="104"/>
    </location>
</feature>
<gene>
    <name evidence="2" type="ORF">KL86APRO_20058</name>
</gene>
<dbReference type="InterPro" id="IPR007272">
    <property type="entry name" value="Sulf_transp_TsuA/YedE"/>
</dbReference>